<evidence type="ECO:0000259" key="2">
    <source>
        <dbReference type="Pfam" id="PF01814"/>
    </source>
</evidence>
<comment type="caution">
    <text evidence="3">The sequence shown here is derived from an EMBL/GenBank/DDBJ whole genome shotgun (WGS) entry which is preliminary data.</text>
</comment>
<dbReference type="InterPro" id="IPR012312">
    <property type="entry name" value="Hemerythrin-like"/>
</dbReference>
<name>A0A919C9X6_9ACTN</name>
<feature type="compositionally biased region" description="Basic and acidic residues" evidence="1">
    <location>
        <begin position="24"/>
        <end position="35"/>
    </location>
</feature>
<dbReference type="RefSeq" id="WP_189821516.1">
    <property type="nucleotide sequence ID" value="NZ_BMVC01000005.1"/>
</dbReference>
<dbReference type="Pfam" id="PF01814">
    <property type="entry name" value="Hemerythrin"/>
    <property type="match status" value="1"/>
</dbReference>
<sequence>MSDTDEFWLTRRTGLTPTAPPAERLSDRTVLDEPTRPTLPEPDASVAFSREGIAAAQHFKDMHDMYRREMCQVRESLRQVEEGVRSIGDARDDLNRMSIRANDWALGGICQRQCLSLTGHHTMETTVNFPFLAATDPDLVPVVERLDQEHLAIHGLIEDIDRALIHLVTHPADFAPLREALDLLSDTLLSHFAYEERELLAPFARYGLQ</sequence>
<accession>A0A919C9X6</accession>
<dbReference type="AlphaFoldDB" id="A0A919C9X6"/>
<gene>
    <name evidence="3" type="ORF">GCM10010334_30940</name>
</gene>
<feature type="region of interest" description="Disordered" evidence="1">
    <location>
        <begin position="1"/>
        <end position="43"/>
    </location>
</feature>
<evidence type="ECO:0000313" key="3">
    <source>
        <dbReference type="EMBL" id="GHC93632.1"/>
    </source>
</evidence>
<dbReference type="Gene3D" id="1.20.120.520">
    <property type="entry name" value="nmb1532 protein domain like"/>
    <property type="match status" value="1"/>
</dbReference>
<dbReference type="EMBL" id="BMVC01000005">
    <property type="protein sequence ID" value="GHC93632.1"/>
    <property type="molecule type" value="Genomic_DNA"/>
</dbReference>
<protein>
    <recommendedName>
        <fullName evidence="2">Hemerythrin-like domain-containing protein</fullName>
    </recommendedName>
</protein>
<evidence type="ECO:0000313" key="4">
    <source>
        <dbReference type="Proteomes" id="UP000638353"/>
    </source>
</evidence>
<feature type="domain" description="Hemerythrin-like" evidence="2">
    <location>
        <begin position="110"/>
        <end position="200"/>
    </location>
</feature>
<reference evidence="3" key="2">
    <citation type="submission" date="2020-09" db="EMBL/GenBank/DDBJ databases">
        <authorList>
            <person name="Sun Q."/>
            <person name="Ohkuma M."/>
        </authorList>
    </citation>
    <scope>NUCLEOTIDE SEQUENCE</scope>
    <source>
        <strain evidence="3">JCM 4637</strain>
    </source>
</reference>
<proteinExistence type="predicted"/>
<evidence type="ECO:0000256" key="1">
    <source>
        <dbReference type="SAM" id="MobiDB-lite"/>
    </source>
</evidence>
<organism evidence="3 4">
    <name type="scientific">Streptomyces finlayi</name>
    <dbReference type="NCBI Taxonomy" id="67296"/>
    <lineage>
        <taxon>Bacteria</taxon>
        <taxon>Bacillati</taxon>
        <taxon>Actinomycetota</taxon>
        <taxon>Actinomycetes</taxon>
        <taxon>Kitasatosporales</taxon>
        <taxon>Streptomycetaceae</taxon>
        <taxon>Streptomyces</taxon>
    </lineage>
</organism>
<dbReference type="Proteomes" id="UP000638353">
    <property type="component" value="Unassembled WGS sequence"/>
</dbReference>
<reference evidence="3" key="1">
    <citation type="journal article" date="2014" name="Int. J. Syst. Evol. Microbiol.">
        <title>Complete genome sequence of Corynebacterium casei LMG S-19264T (=DSM 44701T), isolated from a smear-ripened cheese.</title>
        <authorList>
            <consortium name="US DOE Joint Genome Institute (JGI-PGF)"/>
            <person name="Walter F."/>
            <person name="Albersmeier A."/>
            <person name="Kalinowski J."/>
            <person name="Ruckert C."/>
        </authorList>
    </citation>
    <scope>NUCLEOTIDE SEQUENCE</scope>
    <source>
        <strain evidence="3">JCM 4637</strain>
    </source>
</reference>